<gene>
    <name evidence="5" type="ORF">C2G38_2178232</name>
</gene>
<comment type="caution">
    <text evidence="5">The sequence shown here is derived from an EMBL/GenBank/DDBJ whole genome shotgun (WGS) entry which is preliminary data.</text>
</comment>
<evidence type="ECO:0000259" key="3">
    <source>
        <dbReference type="Pfam" id="PF08385"/>
    </source>
</evidence>
<evidence type="ECO:0000259" key="4">
    <source>
        <dbReference type="Pfam" id="PF08393"/>
    </source>
</evidence>
<dbReference type="OrthoDB" id="2146272at2759"/>
<proteinExistence type="inferred from homology"/>
<dbReference type="EMBL" id="QKWP01000394">
    <property type="protein sequence ID" value="RIB20866.1"/>
    <property type="molecule type" value="Genomic_DNA"/>
</dbReference>
<keyword evidence="6" id="KW-1185">Reference proteome</keyword>
<dbReference type="Proteomes" id="UP000266673">
    <property type="component" value="Unassembled WGS sequence"/>
</dbReference>
<dbReference type="InterPro" id="IPR013602">
    <property type="entry name" value="Dynein_heavy_linker"/>
</dbReference>
<dbReference type="Gene3D" id="1.10.287.2620">
    <property type="match status" value="1"/>
</dbReference>
<dbReference type="Pfam" id="PF08385">
    <property type="entry name" value="DHC_N1"/>
    <property type="match status" value="2"/>
</dbReference>
<sequence length="1564" mass="180885">MAHEPTSTIECESLVQNTSTIPTFEPIILKEYLNKLLPSVLETEEAELEASLWSIPQNITEKLHCFANDAQVSALYITKAKEYNKEDDPITDKFVYTIAPEIVYHLNNVALIAIIKHSSTLDPNRSVQSQIQFISLLGPATGESGSANVSPYEALHSCIHHAVAPYFDAYVNKRHDDAKMGISMTKKKIAELELALVHLQQNVEIPKISLNIHTVVQQAVEKARQEGRRISVDFINQALLSDTAFLNRLQGDVNGWIKEIQKVTKLSRDPASGTTMQEINFWLNMETALEDVDGQLKSDQIVLTLDILRHAKRFHATVSFIADTGLKEAKEKVHKYNQLMKDFPLGELLSAPNVEKIKETLNVVFAHFTKKMRLSPYPIKKALALIEAISRDLNDTWDELIKEFTIVARDVMRIRSDKFIPIKINPAHDKLQERVAFVRNFRKQHDQLHQIAKVMSEPKNTTRIVVKDENNFVQQEEGVDMNDINSMEELKVAYESVKDIDVLDVSIEGTEIWMQAENAYNERISRVENQIIASLQDRLGTCKNANEMFRVFSKFNALFVRPKIQRAIQEYQNELIERVKKDIAKLHDKFNQQYRKSEANRMAQLRDLPAISGAMIWARQIERQLQTYMKRVEDALGKGWEMYAEGQKLQFASNNFRKKLDTRPNFEAWQKDILQRSDLNGTGRLFEITRNRAQGNILQLGVNFDPQIITLFKEVRNLLWLNHQVPYNISTSAKVAKRVYPFAVSLMETVRTYAQTVQKVQKHPNIIMLVASYRNGVQAMIAKGITFEWKYFVETYDNRYRGGMGSHENQHVTFVREFANTVSEFQDKVDALINHYEDISSLIEDLKTCAYQLKKFKSNLEKIQKLIDRLNLESYSNLDACVAQLDKWIETVLSQRLHRSISSWTTEFISSNDDSTTDSISHEISTSKGVKSISRRTLRNDSFDGEIPTIAKTEKPVLQQSIHIVRIRNQVIYLDPPIEDARTKLYNQLDEWLSIVCNLPRIHGSHYDIDLQFRGSTISRETTYSNLLPQIPVSSLENAYEVIESKLKEVAEYVNKWFQFQSLWGLEPNYIYDRLGDDLNKWKRILSEIKKSRATLDNSDVERSFGVIIVNYEQAQSKVNAEYDKLQRGVLDKFAIKLGDYMREFHSSVSNSRKELENKSIGSNNTSEAVALITSIQDLKRKINKWHQDIKIFREGQKILEQQQYQFPIDWLYIEQIEGEWSSFNDILDRKNDQIQEQIDELRLKIVTYDKNTAVEIKNFVSDWDKNIQSDKKTRLDIAISTLETFERRVTRLKDEYNMICRAKEALGMNLTTDNSLDSVLEEIRDLKSVWSSFSQSINELKETQWHSVVTTQEILRKLENLFISIKELPYYIRLSSAFGVLIYAVLSLFLPSIYELKETPQSSVVPREIRKQLKNLIFLEMLPTHIRTSKAFGALVDEVLSIFLPSLNELKKTSWSSVTPRKIRRQLGNLLNDIKELPSSIQAFEDLVDSVRAYVKINPILSELKSKALKDHHWNKLFKTLKLENWYNITEMTVGQVWDLDLKKHEKIIKNIVAHASGEENKN</sequence>
<keyword evidence="2" id="KW-0175">Coiled coil</keyword>
<feature type="domain" description="Dynein heavy chain tail" evidence="3">
    <location>
        <begin position="429"/>
        <end position="796"/>
    </location>
</feature>
<dbReference type="GO" id="GO:0005858">
    <property type="term" value="C:axonemal dynein complex"/>
    <property type="evidence" value="ECO:0007669"/>
    <property type="project" value="TreeGrafter"/>
</dbReference>
<dbReference type="GO" id="GO:0051959">
    <property type="term" value="F:dynein light intermediate chain binding"/>
    <property type="evidence" value="ECO:0007669"/>
    <property type="project" value="InterPro"/>
</dbReference>
<dbReference type="InterPro" id="IPR026983">
    <property type="entry name" value="DHC"/>
</dbReference>
<name>A0A397VNU1_9GLOM</name>
<evidence type="ECO:0000313" key="6">
    <source>
        <dbReference type="Proteomes" id="UP000266673"/>
    </source>
</evidence>
<dbReference type="GO" id="GO:0007018">
    <property type="term" value="P:microtubule-based movement"/>
    <property type="evidence" value="ECO:0007669"/>
    <property type="project" value="InterPro"/>
</dbReference>
<evidence type="ECO:0000256" key="1">
    <source>
        <dbReference type="ARBA" id="ARBA00008887"/>
    </source>
</evidence>
<reference evidence="5" key="1">
    <citation type="submission" date="2018-06" db="EMBL/GenBank/DDBJ databases">
        <title>Comparative genomics reveals the genomic features of Rhizophagus irregularis, R. cerebriforme, R. diaphanum and Gigaspora rosea, and their symbiotic lifestyle signature.</title>
        <authorList>
            <person name="Morin E."/>
            <person name="San Clemente H."/>
            <person name="Chen E.C.H."/>
            <person name="De La Providencia I."/>
            <person name="Hainaut M."/>
            <person name="Kuo A."/>
            <person name="Kohler A."/>
            <person name="Murat C."/>
            <person name="Tang N."/>
            <person name="Roy S."/>
            <person name="Loubradou J."/>
            <person name="Henrissat B."/>
            <person name="Grigoriev I.V."/>
            <person name="Corradi N."/>
            <person name="Roux C."/>
            <person name="Martin F.M."/>
        </authorList>
    </citation>
    <scope>NUCLEOTIDE SEQUENCE [LARGE SCALE GENOMIC DNA]</scope>
    <source>
        <strain evidence="5">DAOM 194757</strain>
    </source>
</reference>
<evidence type="ECO:0000313" key="5">
    <source>
        <dbReference type="EMBL" id="RIB20866.1"/>
    </source>
</evidence>
<dbReference type="STRING" id="44941.A0A397VNU1"/>
<feature type="domain" description="Dynein heavy chain tail" evidence="3">
    <location>
        <begin position="246"/>
        <end position="407"/>
    </location>
</feature>
<accession>A0A397VNU1</accession>
<feature type="domain" description="Dynein heavy chain linker" evidence="4">
    <location>
        <begin position="1442"/>
        <end position="1561"/>
    </location>
</feature>
<protein>
    <submittedName>
        <fullName evidence="5">Dynein heavy chain, N-terminal region 1-domain-containing protein</fullName>
    </submittedName>
</protein>
<feature type="coiled-coil region" evidence="2">
    <location>
        <begin position="1225"/>
        <end position="1252"/>
    </location>
</feature>
<dbReference type="Pfam" id="PF08393">
    <property type="entry name" value="DHC_N2"/>
    <property type="match status" value="1"/>
</dbReference>
<dbReference type="InterPro" id="IPR013594">
    <property type="entry name" value="Dynein_heavy_tail"/>
</dbReference>
<evidence type="ECO:0000256" key="2">
    <source>
        <dbReference type="SAM" id="Coils"/>
    </source>
</evidence>
<dbReference type="GO" id="GO:0045505">
    <property type="term" value="F:dynein intermediate chain binding"/>
    <property type="evidence" value="ECO:0007669"/>
    <property type="project" value="InterPro"/>
</dbReference>
<dbReference type="PANTHER" id="PTHR46532">
    <property type="entry name" value="MALE FERTILITY FACTOR KL5"/>
    <property type="match status" value="1"/>
</dbReference>
<dbReference type="PANTHER" id="PTHR46532:SF4">
    <property type="entry name" value="AAA+ ATPASE DOMAIN-CONTAINING PROTEIN"/>
    <property type="match status" value="1"/>
</dbReference>
<comment type="similarity">
    <text evidence="1">Belongs to the dynein heavy chain family.</text>
</comment>
<organism evidence="5 6">
    <name type="scientific">Gigaspora rosea</name>
    <dbReference type="NCBI Taxonomy" id="44941"/>
    <lineage>
        <taxon>Eukaryota</taxon>
        <taxon>Fungi</taxon>
        <taxon>Fungi incertae sedis</taxon>
        <taxon>Mucoromycota</taxon>
        <taxon>Glomeromycotina</taxon>
        <taxon>Glomeromycetes</taxon>
        <taxon>Diversisporales</taxon>
        <taxon>Gigasporaceae</taxon>
        <taxon>Gigaspora</taxon>
    </lineage>
</organism>